<proteinExistence type="predicted"/>
<comment type="caution">
    <text evidence="2">The sequence shown here is derived from an EMBL/GenBank/DDBJ whole genome shotgun (WGS) entry which is preliminary data.</text>
</comment>
<accession>A0A0L6VT16</accession>
<evidence type="ECO:0000256" key="1">
    <source>
        <dbReference type="SAM" id="MobiDB-lite"/>
    </source>
</evidence>
<name>A0A0L6VT16_9BASI</name>
<evidence type="ECO:0000313" key="3">
    <source>
        <dbReference type="Proteomes" id="UP000037035"/>
    </source>
</evidence>
<organism evidence="2 3">
    <name type="scientific">Puccinia sorghi</name>
    <dbReference type="NCBI Taxonomy" id="27349"/>
    <lineage>
        <taxon>Eukaryota</taxon>
        <taxon>Fungi</taxon>
        <taxon>Dikarya</taxon>
        <taxon>Basidiomycota</taxon>
        <taxon>Pucciniomycotina</taxon>
        <taxon>Pucciniomycetes</taxon>
        <taxon>Pucciniales</taxon>
        <taxon>Pucciniaceae</taxon>
        <taxon>Puccinia</taxon>
    </lineage>
</organism>
<reference evidence="2 3" key="1">
    <citation type="submission" date="2015-08" db="EMBL/GenBank/DDBJ databases">
        <title>Next Generation Sequencing and Analysis of the Genome of Puccinia sorghi L Schw, the Causal Agent of Maize Common Rust.</title>
        <authorList>
            <person name="Rochi L."/>
            <person name="Burguener G."/>
            <person name="Darino M."/>
            <person name="Turjanski A."/>
            <person name="Kreff E."/>
            <person name="Dieguez M.J."/>
            <person name="Sacco F."/>
        </authorList>
    </citation>
    <scope>NUCLEOTIDE SEQUENCE [LARGE SCALE GENOMIC DNA]</scope>
    <source>
        <strain evidence="2 3">RO10H11247</strain>
    </source>
</reference>
<feature type="compositionally biased region" description="Basic and acidic residues" evidence="1">
    <location>
        <begin position="11"/>
        <end position="20"/>
    </location>
</feature>
<gene>
    <name evidence="2" type="ORF">VP01_1157g5</name>
</gene>
<feature type="compositionally biased region" description="Basic and acidic residues" evidence="1">
    <location>
        <begin position="39"/>
        <end position="49"/>
    </location>
</feature>
<feature type="region of interest" description="Disordered" evidence="1">
    <location>
        <begin position="155"/>
        <end position="217"/>
    </location>
</feature>
<dbReference type="VEuPathDB" id="FungiDB:VP01_1157g5"/>
<sequence>MPHKRAKASIRKAESLRKGYDLPPNQDANKKKKKRKEKHNSFEKAYEIGEDIPKNMFRILNAEKIRADYKLKKNQNNGSLATSKPSTSNNQRSNPGSQRGSNNTASSTKRRNNSTQCPKDRDELKIMPGEGLGSFNRRVEAAMRPKLTAVMKAARNNAAPKKEVPTATASSSTPVDGQIKTEAEDSLEEKPTSVQTKPAKDFAPRPSKFPITDVAMEPPTLSLTKTMKKNLASNPRTPLPISSAQKRSLELERDKVIQHYRRMKEQRLAQQN</sequence>
<dbReference type="Proteomes" id="UP000037035">
    <property type="component" value="Unassembled WGS sequence"/>
</dbReference>
<dbReference type="OrthoDB" id="5876637at2759"/>
<feature type="compositionally biased region" description="Basic residues" evidence="1">
    <location>
        <begin position="1"/>
        <end position="10"/>
    </location>
</feature>
<evidence type="ECO:0000313" key="2">
    <source>
        <dbReference type="EMBL" id="KNZ63340.1"/>
    </source>
</evidence>
<protein>
    <submittedName>
        <fullName evidence="2">Uncharacterized protein</fullName>
    </submittedName>
</protein>
<dbReference type="AlphaFoldDB" id="A0A0L6VT16"/>
<dbReference type="STRING" id="27349.A0A0L6VT16"/>
<feature type="region of interest" description="Disordered" evidence="1">
    <location>
        <begin position="1"/>
        <end position="49"/>
    </location>
</feature>
<feature type="compositionally biased region" description="Basic and acidic residues" evidence="1">
    <location>
        <begin position="179"/>
        <end position="191"/>
    </location>
</feature>
<feature type="compositionally biased region" description="Polar residues" evidence="1">
    <location>
        <begin position="74"/>
        <end position="117"/>
    </location>
</feature>
<dbReference type="EMBL" id="LAVV01001754">
    <property type="protein sequence ID" value="KNZ63340.1"/>
    <property type="molecule type" value="Genomic_DNA"/>
</dbReference>
<keyword evidence="3" id="KW-1185">Reference proteome</keyword>
<feature type="region of interest" description="Disordered" evidence="1">
    <location>
        <begin position="71"/>
        <end position="138"/>
    </location>
</feature>